<name>A0AAV2Q470_MEGNR</name>
<organism evidence="2 3">
    <name type="scientific">Meganyctiphanes norvegica</name>
    <name type="common">Northern krill</name>
    <name type="synonym">Thysanopoda norvegica</name>
    <dbReference type="NCBI Taxonomy" id="48144"/>
    <lineage>
        <taxon>Eukaryota</taxon>
        <taxon>Metazoa</taxon>
        <taxon>Ecdysozoa</taxon>
        <taxon>Arthropoda</taxon>
        <taxon>Crustacea</taxon>
        <taxon>Multicrustacea</taxon>
        <taxon>Malacostraca</taxon>
        <taxon>Eumalacostraca</taxon>
        <taxon>Eucarida</taxon>
        <taxon>Euphausiacea</taxon>
        <taxon>Euphausiidae</taxon>
        <taxon>Meganyctiphanes</taxon>
    </lineage>
</organism>
<keyword evidence="3" id="KW-1185">Reference proteome</keyword>
<feature type="transmembrane region" description="Helical" evidence="1">
    <location>
        <begin position="36"/>
        <end position="61"/>
    </location>
</feature>
<evidence type="ECO:0000313" key="3">
    <source>
        <dbReference type="Proteomes" id="UP001497623"/>
    </source>
</evidence>
<keyword evidence="1" id="KW-1133">Transmembrane helix</keyword>
<keyword evidence="1" id="KW-0812">Transmembrane</keyword>
<accession>A0AAV2Q470</accession>
<dbReference type="EMBL" id="CAXKWB010003250">
    <property type="protein sequence ID" value="CAL4068702.1"/>
    <property type="molecule type" value="Genomic_DNA"/>
</dbReference>
<protein>
    <submittedName>
        <fullName evidence="2">Uncharacterized protein</fullName>
    </submittedName>
</protein>
<evidence type="ECO:0000256" key="1">
    <source>
        <dbReference type="SAM" id="Phobius"/>
    </source>
</evidence>
<gene>
    <name evidence="2" type="ORF">MNOR_LOCUS7409</name>
</gene>
<sequence length="110" mass="12414">MHCVTLKIESYSRSCYIFSGLHCVTLRIERYNKSCLTFSGVIMALKMHIAFCFLMVTSLLFQPGKSIQYEIMAASSPSLEPVEEQIEIGEDEIIAASSLNLEPMEEQIDI</sequence>
<evidence type="ECO:0000313" key="2">
    <source>
        <dbReference type="EMBL" id="CAL4068702.1"/>
    </source>
</evidence>
<comment type="caution">
    <text evidence="2">The sequence shown here is derived from an EMBL/GenBank/DDBJ whole genome shotgun (WGS) entry which is preliminary data.</text>
</comment>
<proteinExistence type="predicted"/>
<keyword evidence="1" id="KW-0472">Membrane</keyword>
<feature type="non-terminal residue" evidence="2">
    <location>
        <position position="110"/>
    </location>
</feature>
<reference evidence="2 3" key="1">
    <citation type="submission" date="2024-05" db="EMBL/GenBank/DDBJ databases">
        <authorList>
            <person name="Wallberg A."/>
        </authorList>
    </citation>
    <scope>NUCLEOTIDE SEQUENCE [LARGE SCALE GENOMIC DNA]</scope>
</reference>
<dbReference type="Proteomes" id="UP001497623">
    <property type="component" value="Unassembled WGS sequence"/>
</dbReference>
<dbReference type="AlphaFoldDB" id="A0AAV2Q470"/>